<evidence type="ECO:0000256" key="8">
    <source>
        <dbReference type="ARBA" id="ARBA00048497"/>
    </source>
</evidence>
<gene>
    <name evidence="11" type="ORF">OS493_014568</name>
</gene>
<evidence type="ECO:0000313" key="12">
    <source>
        <dbReference type="Proteomes" id="UP001163046"/>
    </source>
</evidence>
<dbReference type="GO" id="GO:0016405">
    <property type="term" value="F:CoA-ligase activity"/>
    <property type="evidence" value="ECO:0007669"/>
    <property type="project" value="TreeGrafter"/>
</dbReference>
<dbReference type="InterPro" id="IPR042099">
    <property type="entry name" value="ANL_N_sf"/>
</dbReference>
<feature type="domain" description="AMP-binding enzyme C-terminal" evidence="10">
    <location>
        <begin position="440"/>
        <end position="514"/>
    </location>
</feature>
<protein>
    <recommendedName>
        <fullName evidence="3">Luciferin 4-monooxygenase</fullName>
        <ecNumber evidence="2">1.13.12.7</ecNumber>
    </recommendedName>
</protein>
<keyword evidence="5" id="KW-0067">ATP-binding</keyword>
<keyword evidence="12" id="KW-1185">Reference proteome</keyword>
<keyword evidence="7" id="KW-0599">Photoprotein</keyword>
<feature type="domain" description="AMP-dependent synthetase/ligase" evidence="9">
    <location>
        <begin position="26"/>
        <end position="389"/>
    </location>
</feature>
<comment type="caution">
    <text evidence="11">The sequence shown here is derived from an EMBL/GenBank/DDBJ whole genome shotgun (WGS) entry which is preliminary data.</text>
</comment>
<keyword evidence="6" id="KW-0455">Luminescence</keyword>
<reference evidence="11" key="1">
    <citation type="submission" date="2023-01" db="EMBL/GenBank/DDBJ databases">
        <title>Genome assembly of the deep-sea coral Lophelia pertusa.</title>
        <authorList>
            <person name="Herrera S."/>
            <person name="Cordes E."/>
        </authorList>
    </citation>
    <scope>NUCLEOTIDE SEQUENCE</scope>
    <source>
        <strain evidence="11">USNM1676648</strain>
        <tissue evidence="11">Polyp</tissue>
    </source>
</reference>
<evidence type="ECO:0000256" key="5">
    <source>
        <dbReference type="ARBA" id="ARBA00022840"/>
    </source>
</evidence>
<dbReference type="InterPro" id="IPR000873">
    <property type="entry name" value="AMP-dep_synth/lig_dom"/>
</dbReference>
<dbReference type="InterPro" id="IPR025110">
    <property type="entry name" value="AMP-bd_C"/>
</dbReference>
<name>A0A9W9YPW9_9CNID</name>
<dbReference type="FunFam" id="3.40.50.12780:FF:000003">
    <property type="entry name" value="Long-chain-fatty-acid--CoA ligase FadD"/>
    <property type="match status" value="1"/>
</dbReference>
<dbReference type="PROSITE" id="PS00455">
    <property type="entry name" value="AMP_BINDING"/>
    <property type="match status" value="1"/>
</dbReference>
<evidence type="ECO:0000313" key="11">
    <source>
        <dbReference type="EMBL" id="KAJ7361921.1"/>
    </source>
</evidence>
<evidence type="ECO:0000259" key="10">
    <source>
        <dbReference type="Pfam" id="PF13193"/>
    </source>
</evidence>
<dbReference type="InterPro" id="IPR020845">
    <property type="entry name" value="AMP-binding_CS"/>
</dbReference>
<evidence type="ECO:0000256" key="2">
    <source>
        <dbReference type="ARBA" id="ARBA00012532"/>
    </source>
</evidence>
<dbReference type="SUPFAM" id="SSF56801">
    <property type="entry name" value="Acetyl-CoA synthetase-like"/>
    <property type="match status" value="1"/>
</dbReference>
<dbReference type="EC" id="1.13.12.7" evidence="2"/>
<dbReference type="PANTHER" id="PTHR24096">
    <property type="entry name" value="LONG-CHAIN-FATTY-ACID--COA LIGASE"/>
    <property type="match status" value="1"/>
</dbReference>
<organism evidence="11 12">
    <name type="scientific">Desmophyllum pertusum</name>
    <dbReference type="NCBI Taxonomy" id="174260"/>
    <lineage>
        <taxon>Eukaryota</taxon>
        <taxon>Metazoa</taxon>
        <taxon>Cnidaria</taxon>
        <taxon>Anthozoa</taxon>
        <taxon>Hexacorallia</taxon>
        <taxon>Scleractinia</taxon>
        <taxon>Caryophylliina</taxon>
        <taxon>Caryophylliidae</taxon>
        <taxon>Desmophyllum</taxon>
    </lineage>
</organism>
<dbReference type="GO" id="GO:0005524">
    <property type="term" value="F:ATP binding"/>
    <property type="evidence" value="ECO:0007669"/>
    <property type="project" value="UniProtKB-KW"/>
</dbReference>
<dbReference type="EMBL" id="MU827308">
    <property type="protein sequence ID" value="KAJ7361921.1"/>
    <property type="molecule type" value="Genomic_DNA"/>
</dbReference>
<dbReference type="Pfam" id="PF00501">
    <property type="entry name" value="AMP-binding"/>
    <property type="match status" value="1"/>
</dbReference>
<proteinExistence type="inferred from homology"/>
<evidence type="ECO:0000259" key="9">
    <source>
        <dbReference type="Pfam" id="PF00501"/>
    </source>
</evidence>
<evidence type="ECO:0000256" key="6">
    <source>
        <dbReference type="ARBA" id="ARBA00023223"/>
    </source>
</evidence>
<dbReference type="InterPro" id="IPR045851">
    <property type="entry name" value="AMP-bd_C_sf"/>
</dbReference>
<dbReference type="FunFam" id="3.30.300.30:FF:000007">
    <property type="entry name" value="4-coumarate--CoA ligase 2"/>
    <property type="match status" value="1"/>
</dbReference>
<evidence type="ECO:0000256" key="4">
    <source>
        <dbReference type="ARBA" id="ARBA00022741"/>
    </source>
</evidence>
<keyword evidence="4" id="KW-0547">Nucleotide-binding</keyword>
<evidence type="ECO:0000256" key="1">
    <source>
        <dbReference type="ARBA" id="ARBA00006432"/>
    </source>
</evidence>
<evidence type="ECO:0000256" key="7">
    <source>
        <dbReference type="ARBA" id="ARBA00023262"/>
    </source>
</evidence>
<comment type="catalytic activity">
    <reaction evidence="8">
        <text>firefly D-luciferin + ATP + O2 = firefly oxyluciferin + hnu + AMP + CO2 + diphosphate</text>
        <dbReference type="Rhea" id="RHEA:10732"/>
        <dbReference type="ChEBI" id="CHEBI:15379"/>
        <dbReference type="ChEBI" id="CHEBI:16526"/>
        <dbReference type="ChEBI" id="CHEBI:16792"/>
        <dbReference type="ChEBI" id="CHEBI:30212"/>
        <dbReference type="ChEBI" id="CHEBI:30616"/>
        <dbReference type="ChEBI" id="CHEBI:33019"/>
        <dbReference type="ChEBI" id="CHEBI:58038"/>
        <dbReference type="ChEBI" id="CHEBI:456215"/>
        <dbReference type="EC" id="1.13.12.7"/>
    </reaction>
</comment>
<sequence length="531" mass="57939">MALKSRFPDVAIPENLSWPEFVYQKFDKYGDTTAIIDGTSGHSYTFTQLKTLTKKFASSLVKRGFKKGDVLAIYLPNVPEYPIVFYGVGLIGGVATTVNPLYTADELETQLQDTQASYLVTSPPFLDKAKAASKAQGNIKKIFIIGGEEDSEDCEPLSNLLDDDGSSFPAESAVDKDDVVSMPYSSGTTGLPKGVMVTHHSMIADACMMEDSAAFVVSQESSVMTILPFYHIYGQLIMMGIGLHQGGKLVILQRFEPEKFLQAMQDHKVTIAPIVPPIVLFLAKHPLVEKYNLSSVEEVTSGAAPMGEGLEEALVKRMPLVKTIRQGYGMTEVLVTHIQFKGDRKPGSVGILLPNVECKIVDVTTGAILGPLQDGEICIKAPTVMKGYLNNPEATARTVDSEGWAHTGDIGHYDEDGHFFIVDRLKELIKYNAYQVAPAELEALLISHVNIDDAAVIGIPDEKTGELPKAFVVAKGDITPDDVIDFVAGKVAPFKKLRGGVEFIDKIPKSASGKILRKDLRKRELERTKQS</sequence>
<dbReference type="Proteomes" id="UP001163046">
    <property type="component" value="Unassembled WGS sequence"/>
</dbReference>
<dbReference type="AlphaFoldDB" id="A0A9W9YPW9"/>
<dbReference type="GO" id="GO:0008218">
    <property type="term" value="P:bioluminescence"/>
    <property type="evidence" value="ECO:0007669"/>
    <property type="project" value="UniProtKB-KW"/>
</dbReference>
<dbReference type="Gene3D" id="3.30.300.30">
    <property type="match status" value="1"/>
</dbReference>
<dbReference type="OrthoDB" id="10253869at2759"/>
<dbReference type="PANTHER" id="PTHR24096:SF422">
    <property type="entry name" value="BCDNA.GH02901"/>
    <property type="match status" value="1"/>
</dbReference>
<comment type="similarity">
    <text evidence="1">Belongs to the ATP-dependent AMP-binding enzyme family.</text>
</comment>
<dbReference type="Pfam" id="PF13193">
    <property type="entry name" value="AMP-binding_C"/>
    <property type="match status" value="1"/>
</dbReference>
<evidence type="ECO:0000256" key="3">
    <source>
        <dbReference type="ARBA" id="ARBA00019043"/>
    </source>
</evidence>
<accession>A0A9W9YPW9</accession>
<dbReference type="Gene3D" id="3.40.50.12780">
    <property type="entry name" value="N-terminal domain of ligase-like"/>
    <property type="match status" value="1"/>
</dbReference>